<name>A0A1J4KSK9_9EUKA</name>
<dbReference type="InterPro" id="IPR016024">
    <property type="entry name" value="ARM-type_fold"/>
</dbReference>
<organism evidence="1 2">
    <name type="scientific">Tritrichomonas foetus</name>
    <dbReference type="NCBI Taxonomy" id="1144522"/>
    <lineage>
        <taxon>Eukaryota</taxon>
        <taxon>Metamonada</taxon>
        <taxon>Parabasalia</taxon>
        <taxon>Tritrichomonadida</taxon>
        <taxon>Tritrichomonadidae</taxon>
        <taxon>Tritrichomonas</taxon>
    </lineage>
</organism>
<evidence type="ECO:0000313" key="2">
    <source>
        <dbReference type="Proteomes" id="UP000179807"/>
    </source>
</evidence>
<dbReference type="EMBL" id="MLAK01000404">
    <property type="protein sequence ID" value="OHT14271.1"/>
    <property type="molecule type" value="Genomic_DNA"/>
</dbReference>
<dbReference type="GeneID" id="94833087"/>
<proteinExistence type="predicted"/>
<keyword evidence="2" id="KW-1185">Reference proteome</keyword>
<evidence type="ECO:0008006" key="3">
    <source>
        <dbReference type="Google" id="ProtNLM"/>
    </source>
</evidence>
<accession>A0A1J4KSK9</accession>
<evidence type="ECO:0000313" key="1">
    <source>
        <dbReference type="EMBL" id="OHT14271.1"/>
    </source>
</evidence>
<dbReference type="RefSeq" id="XP_068367407.1">
    <property type="nucleotide sequence ID" value="XM_068498383.1"/>
</dbReference>
<dbReference type="SUPFAM" id="SSF48371">
    <property type="entry name" value="ARM repeat"/>
    <property type="match status" value="1"/>
</dbReference>
<reference evidence="1" key="1">
    <citation type="submission" date="2016-10" db="EMBL/GenBank/DDBJ databases">
        <authorList>
            <person name="Benchimol M."/>
            <person name="Almeida L.G."/>
            <person name="Vasconcelos A.T."/>
            <person name="Perreira-Neves A."/>
            <person name="Rosa I.A."/>
            <person name="Tasca T."/>
            <person name="Bogo M.R."/>
            <person name="de Souza W."/>
        </authorList>
    </citation>
    <scope>NUCLEOTIDE SEQUENCE [LARGE SCALE GENOMIC DNA]</scope>
    <source>
        <strain evidence="1">K</strain>
    </source>
</reference>
<sequence length="653" mass="74443">MSVCLISNIIYRSRTMKRVGDESRILNDFNELYKSYDESEQLWAIDQIPLTGIKGNHQSVLQCFQYFCENLNLEEVDIINALHAAISRELLSPVLTPDERYNYVLPITIECINANMNGKWIHLLHRICRMIKNTIQQSIGFEKAQELIEEGSYFSRICASHIIAGLCEAGATIPNALISTLLEHIHVFEMCYSPVIWSLMECQSDNYLNNVLDQIIVILPSEVKLLRACFMLPRIPERLLQWMRRVLEFPNLSTESVCVVAKNRNKILDLGILSESQIIQMIWSSSIFTPLYFEVIAEYYQKTVPCMKETDALSFLKRICSSESPFSVQLTALFLKFAKNKQSISFAINYLCQPRAFVHFNDWIKSFDFVVNNVTGDHANALTQALIQFTLNEINVGHILNKDGTKVIGEIDMKKIKKEQTKAPIAFVKGWREISQMIEALSHSPAKWILRGSGIKVLKNALEVHTNPLIPSIVSYLYSIIASPEAIFEFFDYLLKGGSNKQIVLIKIIPQIMKSLNYKDVIEKIGIPIANLINHNSPVNVKCAALKLLPEFMIYNSAFVNSPLIKICLKAFYKIENSSEPYVKEIIDSIACDYKRMEHLLPKGKENMDCNTISDNYVKPISRNHITRKRPSLGIKKSTVLKPVAIPRTLPPI</sequence>
<protein>
    <recommendedName>
        <fullName evidence="3">HEAT repeat family protein</fullName>
    </recommendedName>
</protein>
<dbReference type="AlphaFoldDB" id="A0A1J4KSK9"/>
<gene>
    <name evidence="1" type="ORF">TRFO_15444</name>
</gene>
<dbReference type="VEuPathDB" id="TrichDB:TRFO_15444"/>
<comment type="caution">
    <text evidence="1">The sequence shown here is derived from an EMBL/GenBank/DDBJ whole genome shotgun (WGS) entry which is preliminary data.</text>
</comment>
<dbReference type="Proteomes" id="UP000179807">
    <property type="component" value="Unassembled WGS sequence"/>
</dbReference>